<sequence length="175" mass="20085">MKRSVYIISGPAGAGKSTTSKKIAERLSKSAYIEGDNIDHMVIGGYEKPWLSQYHTDLIWLNILSLTKNFLNQDHDVVIDYVAFMKNAEYIVNAIREWDVSVKFAILLPNGEELLKRDAERIPEYRMGLRCIAGLEEFRQSNPPIKHIINSTYLDVDTVINDIMNNDDYLIVNNY</sequence>
<dbReference type="Proteomes" id="UP001493487">
    <property type="component" value="Unassembled WGS sequence"/>
</dbReference>
<dbReference type="InterPro" id="IPR027417">
    <property type="entry name" value="P-loop_NTPase"/>
</dbReference>
<dbReference type="SUPFAM" id="SSF52540">
    <property type="entry name" value="P-loop containing nucleoside triphosphate hydrolases"/>
    <property type="match status" value="1"/>
</dbReference>
<evidence type="ECO:0008006" key="3">
    <source>
        <dbReference type="Google" id="ProtNLM"/>
    </source>
</evidence>
<evidence type="ECO:0000313" key="1">
    <source>
        <dbReference type="EMBL" id="MEQ4485001.1"/>
    </source>
</evidence>
<protein>
    <recommendedName>
        <fullName evidence="3">Gluconokinase</fullName>
    </recommendedName>
</protein>
<evidence type="ECO:0000313" key="2">
    <source>
        <dbReference type="Proteomes" id="UP001493487"/>
    </source>
</evidence>
<name>A0ABV1KY65_9BACL</name>
<keyword evidence="2" id="KW-1185">Reference proteome</keyword>
<proteinExistence type="predicted"/>
<dbReference type="EMBL" id="JASKHM010000013">
    <property type="protein sequence ID" value="MEQ4485001.1"/>
    <property type="molecule type" value="Genomic_DNA"/>
</dbReference>
<dbReference type="Gene3D" id="3.40.50.300">
    <property type="entry name" value="P-loop containing nucleotide triphosphate hydrolases"/>
    <property type="match status" value="1"/>
</dbReference>
<reference evidence="1 2" key="1">
    <citation type="journal article" date="2023" name="Genome Announc.">
        <title>Pan-Genome Analyses of the Genus Cohnella and Proposal of the Novel Species Cohnella silvisoli sp. nov., Isolated from Forest Soil.</title>
        <authorList>
            <person name="Wang C."/>
            <person name="Mao L."/>
            <person name="Bao G."/>
            <person name="Zhu H."/>
        </authorList>
    </citation>
    <scope>NUCLEOTIDE SEQUENCE [LARGE SCALE GENOMIC DNA]</scope>
    <source>
        <strain evidence="1 2">NL03-T5-1</strain>
    </source>
</reference>
<gene>
    <name evidence="1" type="ORF">QJS35_21675</name>
</gene>
<dbReference type="RefSeq" id="WP_232184791.1">
    <property type="nucleotide sequence ID" value="NZ_JAIOAP010000003.1"/>
</dbReference>
<organism evidence="1 2">
    <name type="scientific">Cohnella silvisoli</name>
    <dbReference type="NCBI Taxonomy" id="2873699"/>
    <lineage>
        <taxon>Bacteria</taxon>
        <taxon>Bacillati</taxon>
        <taxon>Bacillota</taxon>
        <taxon>Bacilli</taxon>
        <taxon>Bacillales</taxon>
        <taxon>Paenibacillaceae</taxon>
        <taxon>Cohnella</taxon>
    </lineage>
</organism>
<accession>A0ABV1KY65</accession>
<comment type="caution">
    <text evidence="1">The sequence shown here is derived from an EMBL/GenBank/DDBJ whole genome shotgun (WGS) entry which is preliminary data.</text>
</comment>